<dbReference type="GO" id="GO:0051213">
    <property type="term" value="F:dioxygenase activity"/>
    <property type="evidence" value="ECO:0007669"/>
    <property type="project" value="UniProtKB-KW"/>
</dbReference>
<organism evidence="2 3">
    <name type="scientific">Candidatus Protofrankia californiensis</name>
    <dbReference type="NCBI Taxonomy" id="1839754"/>
    <lineage>
        <taxon>Bacteria</taxon>
        <taxon>Bacillati</taxon>
        <taxon>Actinomycetota</taxon>
        <taxon>Actinomycetes</taxon>
        <taxon>Frankiales</taxon>
        <taxon>Frankiaceae</taxon>
        <taxon>Protofrankia</taxon>
    </lineage>
</organism>
<dbReference type="EMBL" id="FLUV01001441">
    <property type="protein sequence ID" value="SBW23018.1"/>
    <property type="molecule type" value="Genomic_DNA"/>
</dbReference>
<dbReference type="InterPro" id="IPR029068">
    <property type="entry name" value="Glyas_Bleomycin-R_OHBP_Dase"/>
</dbReference>
<name>A0A1C3NZU2_9ACTN</name>
<accession>A0A1C3NZU2</accession>
<sequence length="127" mass="13782">MTVQLNHTIVSAHDKSASAAFLAGILGLDAPTPFGHFLVVTADNGVSLDFAETKATIVPQHYAFLISEAEFEEIFGRIRERGIRYWADPGRSRPGEINHGDGGRGVYFEDPDGHLLEVLTRPYGSGA</sequence>
<reference evidence="3" key="1">
    <citation type="submission" date="2016-02" db="EMBL/GenBank/DDBJ databases">
        <authorList>
            <person name="Wibberg D."/>
        </authorList>
    </citation>
    <scope>NUCLEOTIDE SEQUENCE [LARGE SCALE GENOMIC DNA]</scope>
</reference>
<dbReference type="SUPFAM" id="SSF54593">
    <property type="entry name" value="Glyoxalase/Bleomycin resistance protein/Dihydroxybiphenyl dioxygenase"/>
    <property type="match status" value="1"/>
</dbReference>
<evidence type="ECO:0000259" key="1">
    <source>
        <dbReference type="PROSITE" id="PS51819"/>
    </source>
</evidence>
<proteinExistence type="predicted"/>
<evidence type="ECO:0000313" key="2">
    <source>
        <dbReference type="EMBL" id="SBW23018.1"/>
    </source>
</evidence>
<evidence type="ECO:0000313" key="3">
    <source>
        <dbReference type="Proteomes" id="UP000199013"/>
    </source>
</evidence>
<dbReference type="Gene3D" id="3.10.180.10">
    <property type="entry name" value="2,3-Dihydroxybiphenyl 1,2-Dioxygenase, domain 1"/>
    <property type="match status" value="1"/>
</dbReference>
<keyword evidence="2" id="KW-0223">Dioxygenase</keyword>
<keyword evidence="3" id="KW-1185">Reference proteome</keyword>
<gene>
    <name evidence="2" type="ORF">FDG2_3442</name>
</gene>
<dbReference type="AlphaFoldDB" id="A0A1C3NZU2"/>
<dbReference type="Pfam" id="PF00903">
    <property type="entry name" value="Glyoxalase"/>
    <property type="match status" value="1"/>
</dbReference>
<dbReference type="PROSITE" id="PS51819">
    <property type="entry name" value="VOC"/>
    <property type="match status" value="1"/>
</dbReference>
<dbReference type="InterPro" id="IPR037523">
    <property type="entry name" value="VOC_core"/>
</dbReference>
<feature type="domain" description="VOC" evidence="1">
    <location>
        <begin position="4"/>
        <end position="121"/>
    </location>
</feature>
<keyword evidence="2" id="KW-0560">Oxidoreductase</keyword>
<protein>
    <submittedName>
        <fullName evidence="2">Glyoxalase/bleomycin resistance protein/dioxygenase</fullName>
    </submittedName>
</protein>
<dbReference type="CDD" id="cd08351">
    <property type="entry name" value="ChaP_like"/>
    <property type="match status" value="1"/>
</dbReference>
<dbReference type="Proteomes" id="UP000199013">
    <property type="component" value="Unassembled WGS sequence"/>
</dbReference>
<dbReference type="InterPro" id="IPR004360">
    <property type="entry name" value="Glyas_Fos-R_dOase_dom"/>
</dbReference>